<feature type="transmembrane region" description="Helical" evidence="13">
    <location>
        <begin position="1088"/>
        <end position="1106"/>
    </location>
</feature>
<evidence type="ECO:0000256" key="11">
    <source>
        <dbReference type="ARBA" id="ARBA00023136"/>
    </source>
</evidence>
<evidence type="ECO:0000256" key="4">
    <source>
        <dbReference type="ARBA" id="ARBA00022538"/>
    </source>
</evidence>
<dbReference type="SMART" id="SM00100">
    <property type="entry name" value="cNMP"/>
    <property type="match status" value="1"/>
</dbReference>
<dbReference type="GO" id="GO:0034702">
    <property type="term" value="C:monoatomic ion channel complex"/>
    <property type="evidence" value="ECO:0007669"/>
    <property type="project" value="UniProtKB-KW"/>
</dbReference>
<dbReference type="PANTHER" id="PTHR45743">
    <property type="entry name" value="POTASSIUM CHANNEL AKT1"/>
    <property type="match status" value="1"/>
</dbReference>
<feature type="transmembrane region" description="Helical" evidence="13">
    <location>
        <begin position="957"/>
        <end position="978"/>
    </location>
</feature>
<feature type="transmembrane region" description="Helical" evidence="13">
    <location>
        <begin position="111"/>
        <end position="132"/>
    </location>
</feature>
<dbReference type="Pfam" id="PF01740">
    <property type="entry name" value="STAS"/>
    <property type="match status" value="1"/>
</dbReference>
<evidence type="ECO:0000259" key="16">
    <source>
        <dbReference type="PROSITE" id="PS50801"/>
    </source>
</evidence>
<dbReference type="InterPro" id="IPR011547">
    <property type="entry name" value="SLC26A/SulP_dom"/>
</dbReference>
<dbReference type="InterPro" id="IPR001902">
    <property type="entry name" value="SLC26A/SulP_fam"/>
</dbReference>
<keyword evidence="8 13" id="KW-0630">Potassium</keyword>
<feature type="region of interest" description="Disordered" evidence="14">
    <location>
        <begin position="537"/>
        <end position="563"/>
    </location>
</feature>
<name>A0A9E7G288_9LILI</name>
<feature type="transmembrane region" description="Helical" evidence="13">
    <location>
        <begin position="820"/>
        <end position="841"/>
    </location>
</feature>
<dbReference type="InterPro" id="IPR000595">
    <property type="entry name" value="cNMP-bd_dom"/>
</dbReference>
<dbReference type="Pfam" id="PF11834">
    <property type="entry name" value="KHA"/>
    <property type="match status" value="1"/>
</dbReference>
<evidence type="ECO:0000259" key="15">
    <source>
        <dbReference type="PROSITE" id="PS50042"/>
    </source>
</evidence>
<keyword evidence="4 13" id="KW-0633">Potassium transport</keyword>
<evidence type="ECO:0000256" key="5">
    <source>
        <dbReference type="ARBA" id="ARBA00022692"/>
    </source>
</evidence>
<dbReference type="Gene3D" id="2.60.120.10">
    <property type="entry name" value="Jelly Rolls"/>
    <property type="match status" value="1"/>
</dbReference>
<reference evidence="17" key="1">
    <citation type="submission" date="2022-05" db="EMBL/GenBank/DDBJ databases">
        <title>The Musa troglodytarum L. genome provides insights into the mechanism of non-climacteric behaviour and enrichment of carotenoids.</title>
        <authorList>
            <person name="Wang J."/>
        </authorList>
    </citation>
    <scope>NUCLEOTIDE SEQUENCE</scope>
    <source>
        <tissue evidence="17">Leaf</tissue>
    </source>
</reference>
<keyword evidence="3 13" id="KW-0813">Transport</keyword>
<dbReference type="NCBIfam" id="TIGR00815">
    <property type="entry name" value="sulP"/>
    <property type="match status" value="1"/>
</dbReference>
<feature type="transmembrane region" description="Helical" evidence="13">
    <location>
        <begin position="928"/>
        <end position="945"/>
    </location>
</feature>
<feature type="domain" description="STAS" evidence="16">
    <location>
        <begin position="1198"/>
        <end position="1320"/>
    </location>
</feature>
<dbReference type="Gene3D" id="3.30.750.24">
    <property type="entry name" value="STAS domain"/>
    <property type="match status" value="1"/>
</dbReference>
<comment type="similarity">
    <text evidence="2 13">Belongs to the potassium channel family. Plant (TC 1.A.1.4) subfamily.</text>
</comment>
<keyword evidence="9 13" id="KW-1133">Transmembrane helix</keyword>
<evidence type="ECO:0000256" key="1">
    <source>
        <dbReference type="ARBA" id="ARBA00004141"/>
    </source>
</evidence>
<feature type="transmembrane region" description="Helical" evidence="13">
    <location>
        <begin position="1050"/>
        <end position="1068"/>
    </location>
</feature>
<feature type="transmembrane region" description="Helical" evidence="13">
    <location>
        <begin position="794"/>
        <end position="813"/>
    </location>
</feature>
<dbReference type="Pfam" id="PF00916">
    <property type="entry name" value="Sulfate_transp"/>
    <property type="match status" value="1"/>
</dbReference>
<dbReference type="Pfam" id="PF00027">
    <property type="entry name" value="cNMP_binding"/>
    <property type="match status" value="1"/>
</dbReference>
<keyword evidence="5 13" id="KW-0812">Transmembrane</keyword>
<dbReference type="SUPFAM" id="SSF51206">
    <property type="entry name" value="cAMP-binding domain-like"/>
    <property type="match status" value="1"/>
</dbReference>
<dbReference type="Proteomes" id="UP001055439">
    <property type="component" value="Chromosome 5"/>
</dbReference>
<feature type="transmembrane region" description="Helical" evidence="13">
    <location>
        <begin position="847"/>
        <end position="869"/>
    </location>
</feature>
<evidence type="ECO:0000256" key="6">
    <source>
        <dbReference type="ARBA" id="ARBA00022826"/>
    </source>
</evidence>
<evidence type="ECO:0000256" key="10">
    <source>
        <dbReference type="ARBA" id="ARBA00023065"/>
    </source>
</evidence>
<dbReference type="FunFam" id="2.60.120.10:FF:000074">
    <property type="entry name" value="Potassium channel KAT2"/>
    <property type="match status" value="1"/>
</dbReference>
<feature type="transmembrane region" description="Helical" evidence="13">
    <location>
        <begin position="1148"/>
        <end position="1170"/>
    </location>
</feature>
<dbReference type="Gene3D" id="1.10.287.70">
    <property type="match status" value="1"/>
</dbReference>
<sequence length="1335" mass="149599">MSNRVEAVTDDEGNSKVEPAVVDDERKKQKQASSGQIKSFAALSSSLLPAFGAGIEGNYPAIKKYVIAPYDPRYRWWQMFLMVLVFYSAWASPFELAFQQVGSGSLLVFDLVVDVFFAIDIVISFFVAYFNSSTYLLVDDRRKIAKRYLTRPWFVMDVASTVPFQIIYRVLTGKRNGGSVFGIVNLLRLWRLRRASKLFARLEKDIRFSYFWTRYVKLVCVTLFAVHSSACVYYWMAIHYRVKDHTWIGSLVPDFEERSIWLGYTYAMYWSITTLTTVGYGDLHAWNTGEKVFTVFLMLFNIGLTAYLIGNMTNLIVHAATRTFLMRDTIHKVSRFASKHRLPDGLREQMMAHLQLKFKTMELQQEEVIADLPKAIRSTIAQHLFQRTVEGTYLFKWVSKEFIVQLVSEMQAEYFPPKVDIIIENEIPTDFYIIVSGAVDVLTTKNGSEKFLSTLGPADVAGEIGVIFNIPQPFTVRSKRLSQVVRISHRHFMQIVQPYTEDGKIVFSNYIQFLKELSKDLIEEVPFVPELLKQMNEHEEPLEESQDLESSTPNDAGVEGPPAAASCDLAKRVTIHGHHPDATKKPERHAAGKLICLPDSMEELLKLAGMRLPLNYHMDLRSKQRTATATCQSPCVDPSPHSMRLFPPPNFFALSVAETAFVNLPRLSPRLYLPLLSSCASQGCLGDRIGHHRFAVMGTLDVQRNKVNFSSGRTFLSSFRNGLKETLLPDDPFRYLKGKSACSVAWGYLKYFVPILEWAPRYTFAKFRFDLLAGITIASVAIPQGISYARLANLPPIIGLYSSFIPPLIYAVFGSSTNLAVGTVAGASLFMGSIIGTVVPATADPQLYTHLFFTAAFFTGVIEAALGIFRLGILVDFLSRSTITGFMGGTAVIVIMQQFKGFLGLKHFTTKTDVVSAVRALLANRNQWRWESAALGLCFFGFLLFCKHLRTRVPKLFWLSVISPLLVVVSGCVFAYLVKAEDHGIQIVGPLNKGLNPVSITDLKFQSNYIGTLLKASLISAFLALSEGIAVGRSLGMLKNEQIDGNKEMIAFGLMNIVGSCFSCYLTTGPFSKSAVNYHAGCRTSMSNVVMSICMMLVLLFLAPLFKYTPLVALSAIIAVAMIGLIEYEEAYRLFKVDKFDFLICMSAFFGVIFYSMTAGLLISVCLAVVRSLLYIARPSTCKLGGIEGTEMYCDVEQYPNSYVHPDILILNLGSPIYYANAGYLKERILRWVEEEENTKKKDADLQYVILDMGGVTSIDNTGIGMLFDVHKNLGRKGMKIALTNPRLEVAEKLMLSRYIELIGGEDWVFLSVKEAVAACRFALQELKRTEESSL</sequence>
<feature type="transmembrane region" description="Helical" evidence="13">
    <location>
        <begin position="292"/>
        <end position="317"/>
    </location>
</feature>
<dbReference type="GO" id="GO:0005249">
    <property type="term" value="F:voltage-gated potassium channel activity"/>
    <property type="evidence" value="ECO:0007669"/>
    <property type="project" value="UniProtKB-UniRule"/>
</dbReference>
<gene>
    <name evidence="17" type="ORF">MUK42_20992</name>
</gene>
<dbReference type="FunFam" id="1.10.287.70:FF:000123">
    <property type="entry name" value="Potassium channel KAT3"/>
    <property type="match status" value="1"/>
</dbReference>
<evidence type="ECO:0000256" key="13">
    <source>
        <dbReference type="RuleBase" id="RU369015"/>
    </source>
</evidence>
<dbReference type="SUPFAM" id="SSF81324">
    <property type="entry name" value="Voltage-gated potassium channels"/>
    <property type="match status" value="1"/>
</dbReference>
<dbReference type="InterPro" id="IPR002645">
    <property type="entry name" value="STAS_dom"/>
</dbReference>
<evidence type="ECO:0000256" key="14">
    <source>
        <dbReference type="SAM" id="MobiDB-lite"/>
    </source>
</evidence>
<dbReference type="InterPro" id="IPR021789">
    <property type="entry name" value="KHA_dom"/>
</dbReference>
<dbReference type="InterPro" id="IPR014710">
    <property type="entry name" value="RmlC-like_jellyroll"/>
</dbReference>
<feature type="transmembrane region" description="Helical" evidence="13">
    <location>
        <begin position="881"/>
        <end position="899"/>
    </location>
</feature>
<dbReference type="InterPro" id="IPR018490">
    <property type="entry name" value="cNMP-bd_dom_sf"/>
</dbReference>
<evidence type="ECO:0000256" key="9">
    <source>
        <dbReference type="ARBA" id="ARBA00022989"/>
    </source>
</evidence>
<dbReference type="CDD" id="cd00038">
    <property type="entry name" value="CAP_ED"/>
    <property type="match status" value="1"/>
</dbReference>
<dbReference type="InterPro" id="IPR036513">
    <property type="entry name" value="STAS_dom_sf"/>
</dbReference>
<dbReference type="InterPro" id="IPR005821">
    <property type="entry name" value="Ion_trans_dom"/>
</dbReference>
<dbReference type="Pfam" id="PF00520">
    <property type="entry name" value="Ion_trans"/>
    <property type="match status" value="1"/>
</dbReference>
<dbReference type="PROSITE" id="PS50801">
    <property type="entry name" value="STAS"/>
    <property type="match status" value="1"/>
</dbReference>
<proteinExistence type="inferred from homology"/>
<feature type="transmembrane region" description="Helical" evidence="13">
    <location>
        <begin position="1111"/>
        <end position="1128"/>
    </location>
</feature>
<comment type="function">
    <text evidence="13">Potassium channel.</text>
</comment>
<dbReference type="OrthoDB" id="426293at2759"/>
<dbReference type="PRINTS" id="PR01463">
    <property type="entry name" value="EAGCHANLFMLY"/>
</dbReference>
<feature type="transmembrane region" description="Helical" evidence="13">
    <location>
        <begin position="259"/>
        <end position="280"/>
    </location>
</feature>
<keyword evidence="18" id="KW-1185">Reference proteome</keyword>
<feature type="transmembrane region" description="Helical" evidence="13">
    <location>
        <begin position="74"/>
        <end position="91"/>
    </location>
</feature>
<dbReference type="InterPro" id="IPR045319">
    <property type="entry name" value="KAT/AKT"/>
</dbReference>
<keyword evidence="12 13" id="KW-0407">Ion channel</keyword>
<comment type="caution">
    <text evidence="13">Lacks conserved residue(s) required for the propagation of feature annotation.</text>
</comment>
<dbReference type="EMBL" id="CP097507">
    <property type="protein sequence ID" value="URE06914.1"/>
    <property type="molecule type" value="Genomic_DNA"/>
</dbReference>
<evidence type="ECO:0000256" key="12">
    <source>
        <dbReference type="ARBA" id="ARBA00023303"/>
    </source>
</evidence>
<feature type="transmembrane region" description="Helical" evidence="13">
    <location>
        <begin position="215"/>
        <end position="238"/>
    </location>
</feature>
<dbReference type="InterPro" id="IPR003938">
    <property type="entry name" value="K_chnl_volt-dep_EAG/ELK/ERG"/>
</dbReference>
<comment type="subunit">
    <text evidence="13">The potassium channel is composed of a homo- or heterotetrameric complex of pore-forming subunits.</text>
</comment>
<evidence type="ECO:0000256" key="7">
    <source>
        <dbReference type="ARBA" id="ARBA00022882"/>
    </source>
</evidence>
<organism evidence="17 18">
    <name type="scientific">Musa troglodytarum</name>
    <name type="common">fe'i banana</name>
    <dbReference type="NCBI Taxonomy" id="320322"/>
    <lineage>
        <taxon>Eukaryota</taxon>
        <taxon>Viridiplantae</taxon>
        <taxon>Streptophyta</taxon>
        <taxon>Embryophyta</taxon>
        <taxon>Tracheophyta</taxon>
        <taxon>Spermatophyta</taxon>
        <taxon>Magnoliopsida</taxon>
        <taxon>Liliopsida</taxon>
        <taxon>Zingiberales</taxon>
        <taxon>Musaceae</taxon>
        <taxon>Musa</taxon>
    </lineage>
</organism>
<evidence type="ECO:0000256" key="8">
    <source>
        <dbReference type="ARBA" id="ARBA00022958"/>
    </source>
</evidence>
<keyword evidence="11 13" id="KW-0472">Membrane</keyword>
<evidence type="ECO:0000313" key="18">
    <source>
        <dbReference type="Proteomes" id="UP001055439"/>
    </source>
</evidence>
<evidence type="ECO:0000256" key="3">
    <source>
        <dbReference type="ARBA" id="ARBA00022448"/>
    </source>
</evidence>
<feature type="domain" description="Cyclic nucleotide-binding" evidence="15">
    <location>
        <begin position="394"/>
        <end position="513"/>
    </location>
</feature>
<comment type="domain">
    <text evidence="13">The segment S4 is probably the voltage-sensor and is characterized by a series of positively charged amino acids. The pore-forming region H5 is enclosed by the transmembrane segments S5 and S6 in the Shaker-type (1P/6TM) and contains the GYGD signature motif which seems to be involved in potassium selectivity.</text>
</comment>
<protein>
    <recommendedName>
        <fullName evidence="13">Potassium channel</fullName>
    </recommendedName>
</protein>
<evidence type="ECO:0000313" key="17">
    <source>
        <dbReference type="EMBL" id="URE06914.1"/>
    </source>
</evidence>
<feature type="transmembrane region" description="Helical" evidence="13">
    <location>
        <begin position="1009"/>
        <end position="1030"/>
    </location>
</feature>
<comment type="domain">
    <text evidence="13">The KHA domain (rich in hydrophobic and acidic residues) present in the C-terminal part is likely to be important for tetramerization.</text>
</comment>
<dbReference type="FunFam" id="3.30.750.24:FF:000002">
    <property type="entry name" value="Sulfate transporter 31"/>
    <property type="match status" value="1"/>
</dbReference>
<keyword evidence="7 13" id="KW-0851">Voltage-gated channel</keyword>
<keyword evidence="10 13" id="KW-0406">Ion transport</keyword>
<dbReference type="SUPFAM" id="SSF52091">
    <property type="entry name" value="SpoIIaa-like"/>
    <property type="match status" value="1"/>
</dbReference>
<evidence type="ECO:0000256" key="2">
    <source>
        <dbReference type="ARBA" id="ARBA00007929"/>
    </source>
</evidence>
<keyword evidence="6 13" id="KW-0631">Potassium channel</keyword>
<dbReference type="PROSITE" id="PS50042">
    <property type="entry name" value="CNMP_BINDING_3"/>
    <property type="match status" value="1"/>
</dbReference>
<accession>A0A9E7G288</accession>
<feature type="region of interest" description="Disordered" evidence="14">
    <location>
        <begin position="1"/>
        <end position="33"/>
    </location>
</feature>
<comment type="subcellular location">
    <subcellularLocation>
        <location evidence="1 13">Membrane</location>
        <topology evidence="1 13">Multi-pass membrane protein</topology>
    </subcellularLocation>
</comment>
<dbReference type="PANTHER" id="PTHR45743:SF27">
    <property type="entry name" value="POTASSIUM CHANNEL KAT3"/>
    <property type="match status" value="1"/>
</dbReference>
<dbReference type="CDD" id="cd07042">
    <property type="entry name" value="STAS_SulP_like_sulfate_transporter"/>
    <property type="match status" value="1"/>
</dbReference>